<dbReference type="GO" id="GO:0046782">
    <property type="term" value="P:regulation of viral transcription"/>
    <property type="evidence" value="ECO:0007669"/>
    <property type="project" value="InterPro"/>
</dbReference>
<sequence length="396" mass="46513">MVTLDNIHQKKVGEIKNIDVSKCKKELDEFINQRNIILESSSQSDSITLMQINEKIDNLKKQIDGASNQKFLRDYYLDTGEILFKYYDSIENISTTRPRGYSNVSTDKDSGILSYLNTDSNDSDTGEEQKPIENQTEKKQESYFSGPTSREDLRHEYLDKIENKEKGKKTKKQTIKFKCTPNNCPNCKIELSHIHSEGIVECKNCGLLQNILNDTDRASYKDPPKESCYYSYRRSNHFNEWIAQFQGKETTQIPKSVLVQVVTEIKKERIKNLNELTTQKVRAILKKLKLNKYYEHIPHIINQLNGQPPPYMSRSTEELLRIMFQKIQGPFLEFCPKKRKNFLSYSYVLHKFVELLDLPHLKPLFPLLKSREKLHQQDQIWQKICERVGWTFHKSM</sequence>
<evidence type="ECO:0000313" key="2">
    <source>
        <dbReference type="EMBL" id="QHS78854.1"/>
    </source>
</evidence>
<name>A0A6C0AGC9_9ZZZZ</name>
<organism evidence="2">
    <name type="scientific">viral metagenome</name>
    <dbReference type="NCBI Taxonomy" id="1070528"/>
    <lineage>
        <taxon>unclassified sequences</taxon>
        <taxon>metagenomes</taxon>
        <taxon>organismal metagenomes</taxon>
    </lineage>
</organism>
<evidence type="ECO:0008006" key="3">
    <source>
        <dbReference type="Google" id="ProtNLM"/>
    </source>
</evidence>
<proteinExistence type="predicted"/>
<reference evidence="2" key="1">
    <citation type="journal article" date="2020" name="Nature">
        <title>Giant virus diversity and host interactions through global metagenomics.</title>
        <authorList>
            <person name="Schulz F."/>
            <person name="Roux S."/>
            <person name="Paez-Espino D."/>
            <person name="Jungbluth S."/>
            <person name="Walsh D.A."/>
            <person name="Denef V.J."/>
            <person name="McMahon K.D."/>
            <person name="Konstantinidis K.T."/>
            <person name="Eloe-Fadrosh E.A."/>
            <person name="Kyrpides N.C."/>
            <person name="Woyke T."/>
        </authorList>
    </citation>
    <scope>NUCLEOTIDE SEQUENCE</scope>
    <source>
        <strain evidence="2">GVMAG-S-1024976-23</strain>
    </source>
</reference>
<feature type="compositionally biased region" description="Basic and acidic residues" evidence="1">
    <location>
        <begin position="127"/>
        <end position="141"/>
    </location>
</feature>
<evidence type="ECO:0000256" key="1">
    <source>
        <dbReference type="SAM" id="MobiDB-lite"/>
    </source>
</evidence>
<dbReference type="AlphaFoldDB" id="A0A6C0AGC9"/>
<accession>A0A6C0AGC9</accession>
<dbReference type="InterPro" id="IPR007031">
    <property type="entry name" value="Poxvirus_VLTF3"/>
</dbReference>
<dbReference type="Pfam" id="PF04947">
    <property type="entry name" value="Pox_VLTF3"/>
    <property type="match status" value="1"/>
</dbReference>
<dbReference type="EMBL" id="MN740606">
    <property type="protein sequence ID" value="QHS78854.1"/>
    <property type="molecule type" value="Genomic_DNA"/>
</dbReference>
<protein>
    <recommendedName>
        <fullName evidence="3">Transcription factor</fullName>
    </recommendedName>
</protein>
<feature type="region of interest" description="Disordered" evidence="1">
    <location>
        <begin position="112"/>
        <end position="149"/>
    </location>
</feature>